<evidence type="ECO:0000313" key="2">
    <source>
        <dbReference type="EMBL" id="RON60744.1"/>
    </source>
</evidence>
<protein>
    <submittedName>
        <fullName evidence="2">Uncharacterized protein</fullName>
    </submittedName>
</protein>
<feature type="transmembrane region" description="Helical" evidence="1">
    <location>
        <begin position="203"/>
        <end position="220"/>
    </location>
</feature>
<dbReference type="Pfam" id="PF06779">
    <property type="entry name" value="MFS_4"/>
    <property type="match status" value="1"/>
</dbReference>
<feature type="transmembrane region" description="Helical" evidence="1">
    <location>
        <begin position="76"/>
        <end position="92"/>
    </location>
</feature>
<dbReference type="GO" id="GO:0005886">
    <property type="term" value="C:plasma membrane"/>
    <property type="evidence" value="ECO:0007669"/>
    <property type="project" value="TreeGrafter"/>
</dbReference>
<feature type="transmembrane region" description="Helical" evidence="1">
    <location>
        <begin position="240"/>
        <end position="258"/>
    </location>
</feature>
<dbReference type="Gene3D" id="1.20.1250.20">
    <property type="entry name" value="MFS general substrate transporter like domains"/>
    <property type="match status" value="1"/>
</dbReference>
<accession>A0A423KXF7</accession>
<dbReference type="AlphaFoldDB" id="A0A423KXF7"/>
<feature type="transmembrane region" description="Helical" evidence="1">
    <location>
        <begin position="164"/>
        <end position="182"/>
    </location>
</feature>
<dbReference type="InterPro" id="IPR010645">
    <property type="entry name" value="MFS_4"/>
</dbReference>
<dbReference type="EMBL" id="MOBU01000031">
    <property type="protein sequence ID" value="RON60744.1"/>
    <property type="molecule type" value="Genomic_DNA"/>
</dbReference>
<dbReference type="InterPro" id="IPR036259">
    <property type="entry name" value="MFS_trans_sf"/>
</dbReference>
<feature type="transmembrane region" description="Helical" evidence="1">
    <location>
        <begin position="98"/>
        <end position="119"/>
    </location>
</feature>
<dbReference type="PANTHER" id="PTHR23537:SF1">
    <property type="entry name" value="SUGAR TRANSPORTER"/>
    <property type="match status" value="1"/>
</dbReference>
<evidence type="ECO:0000313" key="3">
    <source>
        <dbReference type="Proteomes" id="UP000285757"/>
    </source>
</evidence>
<name>A0A423KXF7_PSEFL</name>
<dbReference type="CDD" id="cd06180">
    <property type="entry name" value="MFS_YjiJ"/>
    <property type="match status" value="1"/>
</dbReference>
<dbReference type="SUPFAM" id="SSF103473">
    <property type="entry name" value="MFS general substrate transporter"/>
    <property type="match status" value="1"/>
</dbReference>
<organism evidence="2 3">
    <name type="scientific">Pseudomonas fluorescens</name>
    <dbReference type="NCBI Taxonomy" id="294"/>
    <lineage>
        <taxon>Bacteria</taxon>
        <taxon>Pseudomonadati</taxon>
        <taxon>Pseudomonadota</taxon>
        <taxon>Gammaproteobacteria</taxon>
        <taxon>Pseudomonadales</taxon>
        <taxon>Pseudomonadaceae</taxon>
        <taxon>Pseudomonas</taxon>
    </lineage>
</organism>
<dbReference type="PANTHER" id="PTHR23537">
    <property type="match status" value="1"/>
</dbReference>
<keyword evidence="1" id="KW-0812">Transmembrane</keyword>
<proteinExistence type="predicted"/>
<evidence type="ECO:0000256" key="1">
    <source>
        <dbReference type="SAM" id="Phobius"/>
    </source>
</evidence>
<keyword evidence="1" id="KW-1133">Transmembrane helix</keyword>
<keyword evidence="1" id="KW-0472">Membrane</keyword>
<feature type="transmembrane region" description="Helical" evidence="1">
    <location>
        <begin position="40"/>
        <end position="64"/>
    </location>
</feature>
<feature type="transmembrane region" description="Helical" evidence="1">
    <location>
        <begin position="131"/>
        <end position="152"/>
    </location>
</feature>
<comment type="caution">
    <text evidence="2">The sequence shown here is derived from an EMBL/GenBank/DDBJ whole genome shotgun (WGS) entry which is preliminary data.</text>
</comment>
<reference evidence="2 3" key="1">
    <citation type="submission" date="2016-10" db="EMBL/GenBank/DDBJ databases">
        <title>Comparative genome analysis of multiple Pseudomonas spp. focuses on biocontrol and plant growth promoting traits.</title>
        <authorList>
            <person name="Tao X.-Y."/>
            <person name="Taylor C.G."/>
        </authorList>
    </citation>
    <scope>NUCLEOTIDE SEQUENCE [LARGE SCALE GENOMIC DNA]</scope>
    <source>
        <strain evidence="2 3">24D3</strain>
    </source>
</reference>
<dbReference type="RefSeq" id="WP_123536052.1">
    <property type="nucleotide sequence ID" value="NZ_MOBU01000031.1"/>
</dbReference>
<gene>
    <name evidence="2" type="ORF">BK671_25285</name>
</gene>
<sequence>MSPLIRLSACFVALMLAMGIGRFALTPQMPHLLSEGQFDLTAAGLIAAANYLGYLLGAVDAMFAHRPQQVLRRLHGGLWLCVLLTLASFWASGFWSHLLLRFGTGVASAWVVVMITTLSQPLAAAAGRPRLGALVFAGPGMGIVLTGLLALVSHLLNQTSATLWLIYAAAALVMMLGVWRLLPQPAAARAVVAAAVSSSNRGIGRLAVIYALYGIGYVIPATFLSQMANVQFHGQWQADLFWPCFGLCAAIGVLLVSLRRHDPQTTRHWLMATLWLQAAGVFACLLSSGWGLALGVILCGTPFLACMQLVMQRSRELAPHATQRNAGMLTACFAIGQLSGPLLAALSSHFSGGLHPALLIAGSGLLIAGGLTMQSTVTGPALCANADVPTAQR</sequence>
<dbReference type="Proteomes" id="UP000285757">
    <property type="component" value="Unassembled WGS sequence"/>
</dbReference>